<keyword evidence="3" id="KW-1185">Reference proteome</keyword>
<gene>
    <name evidence="2" type="ORF">TWF481_009055</name>
</gene>
<feature type="compositionally biased region" description="Acidic residues" evidence="1">
    <location>
        <begin position="161"/>
        <end position="192"/>
    </location>
</feature>
<evidence type="ECO:0000313" key="3">
    <source>
        <dbReference type="Proteomes" id="UP001370758"/>
    </source>
</evidence>
<dbReference type="EMBL" id="JAVHJL010000006">
    <property type="protein sequence ID" value="KAK6501211.1"/>
    <property type="molecule type" value="Genomic_DNA"/>
</dbReference>
<reference evidence="2 3" key="1">
    <citation type="submission" date="2023-08" db="EMBL/GenBank/DDBJ databases">
        <authorList>
            <person name="Palmer J.M."/>
        </authorList>
    </citation>
    <scope>NUCLEOTIDE SEQUENCE [LARGE SCALE GENOMIC DNA]</scope>
    <source>
        <strain evidence="2 3">TWF481</strain>
    </source>
</reference>
<sequence length="212" mass="24051">MDYLLECLTAPNLQTSYKFCDNEDEQIGEVGGNQTPPPSRRLKRSDSLIVHLPSSPGDDGGFWGSADWAYLSENVHRLGAAMLCSRLPAYSTSSDTGMLRQYREYGEGGEVGEGDFHQETTRRADNPARRPAIVHLVDWWAPADNQFGGRCTCEASWEWDDWEEEEEEGEDWEESGEEDWEEEEDCDGEEYPGEGWEGEAAPRALLFFESMF</sequence>
<organism evidence="2 3">
    <name type="scientific">Arthrobotrys musiformis</name>
    <dbReference type="NCBI Taxonomy" id="47236"/>
    <lineage>
        <taxon>Eukaryota</taxon>
        <taxon>Fungi</taxon>
        <taxon>Dikarya</taxon>
        <taxon>Ascomycota</taxon>
        <taxon>Pezizomycotina</taxon>
        <taxon>Orbiliomycetes</taxon>
        <taxon>Orbiliales</taxon>
        <taxon>Orbiliaceae</taxon>
        <taxon>Arthrobotrys</taxon>
    </lineage>
</organism>
<dbReference type="AlphaFoldDB" id="A0AAV9W8C8"/>
<accession>A0AAV9W8C8</accession>
<feature type="region of interest" description="Disordered" evidence="1">
    <location>
        <begin position="161"/>
        <end position="200"/>
    </location>
</feature>
<comment type="caution">
    <text evidence="2">The sequence shown here is derived from an EMBL/GenBank/DDBJ whole genome shotgun (WGS) entry which is preliminary data.</text>
</comment>
<name>A0AAV9W8C8_9PEZI</name>
<protein>
    <submittedName>
        <fullName evidence="2">Uncharacterized protein</fullName>
    </submittedName>
</protein>
<evidence type="ECO:0000313" key="2">
    <source>
        <dbReference type="EMBL" id="KAK6501211.1"/>
    </source>
</evidence>
<proteinExistence type="predicted"/>
<dbReference type="Proteomes" id="UP001370758">
    <property type="component" value="Unassembled WGS sequence"/>
</dbReference>
<evidence type="ECO:0000256" key="1">
    <source>
        <dbReference type="SAM" id="MobiDB-lite"/>
    </source>
</evidence>